<dbReference type="InterPro" id="IPR010982">
    <property type="entry name" value="Lambda_DNA-bd_dom_sf"/>
</dbReference>
<keyword evidence="3" id="KW-1185">Reference proteome</keyword>
<feature type="domain" description="HTH cro/C1-type" evidence="1">
    <location>
        <begin position="179"/>
        <end position="222"/>
    </location>
</feature>
<evidence type="ECO:0000313" key="2">
    <source>
        <dbReference type="EMBL" id="GLC61968.1"/>
    </source>
</evidence>
<dbReference type="SMART" id="SM00530">
    <property type="entry name" value="HTH_XRE"/>
    <property type="match status" value="1"/>
</dbReference>
<dbReference type="SUPFAM" id="SSF47413">
    <property type="entry name" value="lambda repressor-like DNA-binding domains"/>
    <property type="match status" value="1"/>
</dbReference>
<organism evidence="2 3">
    <name type="scientific">Pleodorina starrii</name>
    <dbReference type="NCBI Taxonomy" id="330485"/>
    <lineage>
        <taxon>Eukaryota</taxon>
        <taxon>Viridiplantae</taxon>
        <taxon>Chlorophyta</taxon>
        <taxon>core chlorophytes</taxon>
        <taxon>Chlorophyceae</taxon>
        <taxon>CS clade</taxon>
        <taxon>Chlamydomonadales</taxon>
        <taxon>Volvocaceae</taxon>
        <taxon>Pleodorina</taxon>
    </lineage>
</organism>
<sequence>MFDIDFDTMSLEDLKRLKKDLDKAIANYDDRRKAEARRDLEEKAREYGFSLSELAEVKTTKRGPVAPKYRNPSNPDQDRRAVARIAARLDRLAGGNPGDVQPVGNGVSELRIHYGPGYRVYFLQRGPVMIVLLCGGDNADYLKTEEDIAAYLEAVMDESGDDPAYIARALGVVARARNMTALAREVGMSRVGLSKALSGEGNPTLSTVMKVAKALGLKVSIQPGT</sequence>
<evidence type="ECO:0000259" key="1">
    <source>
        <dbReference type="PROSITE" id="PS50943"/>
    </source>
</evidence>
<protein>
    <recommendedName>
        <fullName evidence="1">HTH cro/C1-type domain-containing protein</fullName>
    </recommendedName>
</protein>
<dbReference type="PANTHER" id="PTHR41791">
    <property type="entry name" value="SSL7039 PROTEIN"/>
    <property type="match status" value="1"/>
</dbReference>
<reference evidence="2 3" key="1">
    <citation type="journal article" date="2023" name="Commun. Biol.">
        <title>Reorganization of the ancestral sex-determining regions during the evolution of trioecy in Pleodorina starrii.</title>
        <authorList>
            <person name="Takahashi K."/>
            <person name="Suzuki S."/>
            <person name="Kawai-Toyooka H."/>
            <person name="Yamamoto K."/>
            <person name="Hamaji T."/>
            <person name="Ootsuki R."/>
            <person name="Yamaguchi H."/>
            <person name="Kawachi M."/>
            <person name="Higashiyama T."/>
            <person name="Nozaki H."/>
        </authorList>
    </citation>
    <scope>NUCLEOTIDE SEQUENCE [LARGE SCALE GENOMIC DNA]</scope>
    <source>
        <strain evidence="2 3">NIES-4479</strain>
    </source>
</reference>
<gene>
    <name evidence="2" type="primary">PLESTB002973</name>
    <name evidence="2" type="ORF">PLESTB_001825300</name>
</gene>
<dbReference type="EMBL" id="BRXU01000056">
    <property type="protein sequence ID" value="GLC61968.1"/>
    <property type="molecule type" value="Genomic_DNA"/>
</dbReference>
<dbReference type="Proteomes" id="UP001165080">
    <property type="component" value="Unassembled WGS sequence"/>
</dbReference>
<dbReference type="InterPro" id="IPR001387">
    <property type="entry name" value="Cro/C1-type_HTH"/>
</dbReference>
<dbReference type="NCBIfam" id="TIGR02683">
    <property type="entry name" value="upstrm_HI1419"/>
    <property type="match status" value="1"/>
</dbReference>
<dbReference type="Gene3D" id="1.10.260.40">
    <property type="entry name" value="lambda repressor-like DNA-binding domains"/>
    <property type="match status" value="1"/>
</dbReference>
<dbReference type="InterPro" id="IPR014057">
    <property type="entry name" value="HI1420"/>
</dbReference>
<evidence type="ECO:0000313" key="3">
    <source>
        <dbReference type="Proteomes" id="UP001165080"/>
    </source>
</evidence>
<dbReference type="Pfam" id="PF21716">
    <property type="entry name" value="dnstrm_HI1420"/>
    <property type="match status" value="1"/>
</dbReference>
<name>A0A9W6C1E4_9CHLO</name>
<dbReference type="InterPro" id="IPR014056">
    <property type="entry name" value="TypeIITA-like_toxin_pred"/>
</dbReference>
<dbReference type="GO" id="GO:0003677">
    <property type="term" value="F:DNA binding"/>
    <property type="evidence" value="ECO:0007669"/>
    <property type="project" value="InterPro"/>
</dbReference>
<proteinExistence type="predicted"/>
<dbReference type="AlphaFoldDB" id="A0A9W6C1E4"/>
<dbReference type="PANTHER" id="PTHR41791:SF1">
    <property type="entry name" value="SSL7039 PROTEIN"/>
    <property type="match status" value="1"/>
</dbReference>
<comment type="caution">
    <text evidence="2">The sequence shown here is derived from an EMBL/GenBank/DDBJ whole genome shotgun (WGS) entry which is preliminary data.</text>
</comment>
<dbReference type="CDD" id="cd00093">
    <property type="entry name" value="HTH_XRE"/>
    <property type="match status" value="1"/>
</dbReference>
<accession>A0A9W6C1E4</accession>
<dbReference type="NCBIfam" id="TIGR02684">
    <property type="entry name" value="dnstrm_HI1420"/>
    <property type="match status" value="1"/>
</dbReference>
<dbReference type="PROSITE" id="PS50943">
    <property type="entry name" value="HTH_CROC1"/>
    <property type="match status" value="1"/>
</dbReference>